<comment type="caution">
    <text evidence="2">The sequence shown here is derived from an EMBL/GenBank/DDBJ whole genome shotgun (WGS) entry which is preliminary data.</text>
</comment>
<sequence length="272" mass="28636">MSSVVSISSLKGGVGKTSVVLGLASAAQASGLRTLVIDLDPHGDASTGLGVNTTEGTDMGTILLAPSEYSLADELAPASWAALGSLGNASRTGQDAGTWVGRASARLTALEQLDSATLLPRLAGLLEPARESFDLILIDCPPTLGRLTEMAWAASDRVLSVAEPSLFSVAGSERTLRAIARFEENTPYAVESASIVINKVRAGDPEHDYRIEEMKVLFGGLVAETILPETHLLQRIQGSAYPVHYWPEEEAQELAIAFTALLAGLHDVDATE</sequence>
<reference evidence="2 3" key="1">
    <citation type="submission" date="2019-03" db="EMBL/GenBank/DDBJ databases">
        <title>Diversity of the mouse oral microbiome.</title>
        <authorList>
            <person name="Joseph S."/>
            <person name="Aduse-Opoku J."/>
            <person name="Curtis M."/>
            <person name="Wade W."/>
            <person name="Hashim A."/>
        </authorList>
    </citation>
    <scope>NUCLEOTIDE SEQUENCE [LARGE SCALE GENOMIC DNA]</scope>
    <source>
        <strain evidence="3">irhom_31</strain>
    </source>
</reference>
<dbReference type="RefSeq" id="WP_135011404.1">
    <property type="nucleotide sequence ID" value="NZ_JADGLK010000005.1"/>
</dbReference>
<dbReference type="EMBL" id="SPQC01000005">
    <property type="protein sequence ID" value="TFU23775.1"/>
    <property type="molecule type" value="Genomic_DNA"/>
</dbReference>
<accession>A0A4Y9F5U3</accession>
<dbReference type="Proteomes" id="UP000297951">
    <property type="component" value="Unassembled WGS sequence"/>
</dbReference>
<dbReference type="CDD" id="cd02042">
    <property type="entry name" value="ParAB_family"/>
    <property type="match status" value="1"/>
</dbReference>
<evidence type="ECO:0000259" key="1">
    <source>
        <dbReference type="Pfam" id="PF13614"/>
    </source>
</evidence>
<dbReference type="InterPro" id="IPR025669">
    <property type="entry name" value="AAA_dom"/>
</dbReference>
<dbReference type="OrthoDB" id="345269at2"/>
<gene>
    <name evidence="2" type="ORF">E4U03_02410</name>
</gene>
<dbReference type="SUPFAM" id="SSF52540">
    <property type="entry name" value="P-loop containing nucleoside triphosphate hydrolases"/>
    <property type="match status" value="1"/>
</dbReference>
<feature type="domain" description="AAA" evidence="1">
    <location>
        <begin position="3"/>
        <end position="185"/>
    </location>
</feature>
<evidence type="ECO:0000313" key="2">
    <source>
        <dbReference type="EMBL" id="TFU23775.1"/>
    </source>
</evidence>
<dbReference type="InterPro" id="IPR050678">
    <property type="entry name" value="DNA_Partitioning_ATPase"/>
</dbReference>
<evidence type="ECO:0000313" key="3">
    <source>
        <dbReference type="Proteomes" id="UP000297951"/>
    </source>
</evidence>
<proteinExistence type="predicted"/>
<dbReference type="PANTHER" id="PTHR13696:SF52">
    <property type="entry name" value="PARA FAMILY PROTEIN CT_582"/>
    <property type="match status" value="1"/>
</dbReference>
<dbReference type="AlphaFoldDB" id="A0A4Y9F5U3"/>
<dbReference type="PANTHER" id="PTHR13696">
    <property type="entry name" value="P-LOOP CONTAINING NUCLEOSIDE TRIPHOSPHATE HYDROLASE"/>
    <property type="match status" value="1"/>
</dbReference>
<dbReference type="Gene3D" id="3.40.50.300">
    <property type="entry name" value="P-loop containing nucleotide triphosphate hydrolases"/>
    <property type="match status" value="1"/>
</dbReference>
<dbReference type="Pfam" id="PF13614">
    <property type="entry name" value="AAA_31"/>
    <property type="match status" value="1"/>
</dbReference>
<organism evidence="2 3">
    <name type="scientific">Rothia nasimurium</name>
    <dbReference type="NCBI Taxonomy" id="85336"/>
    <lineage>
        <taxon>Bacteria</taxon>
        <taxon>Bacillati</taxon>
        <taxon>Actinomycetota</taxon>
        <taxon>Actinomycetes</taxon>
        <taxon>Micrococcales</taxon>
        <taxon>Micrococcaceae</taxon>
        <taxon>Rothia</taxon>
    </lineage>
</organism>
<dbReference type="InterPro" id="IPR027417">
    <property type="entry name" value="P-loop_NTPase"/>
</dbReference>
<protein>
    <submittedName>
        <fullName evidence="2">ParA family protein</fullName>
    </submittedName>
</protein>
<name>A0A4Y9F5U3_9MICC</name>